<accession>A0A1I8BAG3</accession>
<name>A0A1I8BAG3_MELHA</name>
<protein>
    <submittedName>
        <fullName evidence="2">Uncharacterized protein</fullName>
    </submittedName>
</protein>
<keyword evidence="1" id="KW-1185">Reference proteome</keyword>
<evidence type="ECO:0000313" key="1">
    <source>
        <dbReference type="Proteomes" id="UP000095281"/>
    </source>
</evidence>
<dbReference type="WBParaSite" id="MhA1_Contig1768.frz3.gene8">
    <property type="protein sequence ID" value="MhA1_Contig1768.frz3.gene8"/>
    <property type="gene ID" value="MhA1_Contig1768.frz3.gene8"/>
</dbReference>
<organism evidence="1 2">
    <name type="scientific">Meloidogyne hapla</name>
    <name type="common">Root-knot nematode worm</name>
    <dbReference type="NCBI Taxonomy" id="6305"/>
    <lineage>
        <taxon>Eukaryota</taxon>
        <taxon>Metazoa</taxon>
        <taxon>Ecdysozoa</taxon>
        <taxon>Nematoda</taxon>
        <taxon>Chromadorea</taxon>
        <taxon>Rhabditida</taxon>
        <taxon>Tylenchina</taxon>
        <taxon>Tylenchomorpha</taxon>
        <taxon>Tylenchoidea</taxon>
        <taxon>Meloidogynidae</taxon>
        <taxon>Meloidogyninae</taxon>
        <taxon>Meloidogyne</taxon>
    </lineage>
</organism>
<evidence type="ECO:0000313" key="2">
    <source>
        <dbReference type="WBParaSite" id="MhA1_Contig1768.frz3.gene8"/>
    </source>
</evidence>
<proteinExistence type="predicted"/>
<sequence length="530" mass="60063">MPIHIFCELFRCMKLNVTFPVTSKVNSSVSRETDSEQLNLFSGIDEQKGSQQQSNFAHQFGLSSTDESTVNKALVGMSPSTAITGLESFGLSTLAFSKLVSIIISADFYHQIDEKTAETIIPFLFAYQLRGAGDNVNKLISFLRSKFPQIIKDEPLDIKQKFLNFPPHLQCKKTTSNTFTEEMADIDLVALSSLSEEDGLIPSNYNEERELAELTSPNELLKILCSDNVCETQIFVNFKNLKVKNNTYNALLLQNYCLHRPDILDLNSTNFEEQLQLLFSSKSEFSKELIRKIVNHSSALVIRKVIDNLLSKFDERLLPFSVINFVGSLCNPSSSVPKANLNKLQCSFLTLYFVEALFQSPLENDISDELDKFVAIIQSLIQSTSTGIPKIISSDISLNGFGSTLLAYLRRFFDQQEAKYQNSQKRKQILQKLNDHLFQKFPLIPRDIFFLSISGDHHRQLSVLDISDTDIILGQTISECFEVVKYTSSITSPQTKDKNMVIDKLENLVKFTKVSPTLMIRQVFFCKNFN</sequence>
<reference evidence="2" key="1">
    <citation type="submission" date="2016-11" db="UniProtKB">
        <authorList>
            <consortium name="WormBaseParasite"/>
        </authorList>
    </citation>
    <scope>IDENTIFICATION</scope>
</reference>
<dbReference type="Proteomes" id="UP000095281">
    <property type="component" value="Unplaced"/>
</dbReference>
<dbReference type="AlphaFoldDB" id="A0A1I8BAG3"/>